<dbReference type="Proteomes" id="UP000268162">
    <property type="component" value="Unassembled WGS sequence"/>
</dbReference>
<evidence type="ECO:0000256" key="3">
    <source>
        <dbReference type="ARBA" id="ARBA00023134"/>
    </source>
</evidence>
<evidence type="ECO:0000256" key="4">
    <source>
        <dbReference type="ARBA" id="ARBA00023288"/>
    </source>
</evidence>
<dbReference type="SMART" id="SM00175">
    <property type="entry name" value="RAB"/>
    <property type="match status" value="1"/>
</dbReference>
<keyword evidence="8" id="KW-1185">Reference proteome</keyword>
<dbReference type="FunFam" id="3.40.50.300:FF:000222">
    <property type="entry name" value="RAB32, member RAS oncogene family"/>
    <property type="match status" value="1"/>
</dbReference>
<dbReference type="STRING" id="215637.A0A4Q0A357"/>
<protein>
    <recommendedName>
        <fullName evidence="6">Ras-related protein Rab</fullName>
    </recommendedName>
</protein>
<evidence type="ECO:0000313" key="8">
    <source>
        <dbReference type="Proteomes" id="UP000268162"/>
    </source>
</evidence>
<dbReference type="PANTHER" id="PTHR47981:SF39">
    <property type="entry name" value="RAS-RELATED PROTEIN RAB"/>
    <property type="match status" value="1"/>
</dbReference>
<dbReference type="GO" id="GO:0005525">
    <property type="term" value="F:GTP binding"/>
    <property type="evidence" value="ECO:0007669"/>
    <property type="project" value="UniProtKB-UniRule"/>
</dbReference>
<dbReference type="InterPro" id="IPR027417">
    <property type="entry name" value="P-loop_NTPase"/>
</dbReference>
<evidence type="ECO:0000313" key="7">
    <source>
        <dbReference type="EMBL" id="RKP40298.1"/>
    </source>
</evidence>
<dbReference type="EMBL" id="ML002215">
    <property type="protein sequence ID" value="RKP40298.1"/>
    <property type="molecule type" value="Genomic_DNA"/>
</dbReference>
<dbReference type="GO" id="GO:0005770">
    <property type="term" value="C:late endosome"/>
    <property type="evidence" value="ECO:0007669"/>
    <property type="project" value="TreeGrafter"/>
</dbReference>
<dbReference type="PANTHER" id="PTHR47981">
    <property type="entry name" value="RAB FAMILY"/>
    <property type="match status" value="1"/>
</dbReference>
<gene>
    <name evidence="7" type="ORF">BJ085DRAFT_42481</name>
</gene>
<dbReference type="Gene3D" id="3.40.50.300">
    <property type="entry name" value="P-loop containing nucleotide triphosphate hydrolases"/>
    <property type="match status" value="1"/>
</dbReference>
<comment type="function">
    <text evidence="6">The small GTPases Rab are key regulators in vesicle trafficking.</text>
</comment>
<dbReference type="PRINTS" id="PR00449">
    <property type="entry name" value="RASTRNSFRMNG"/>
</dbReference>
<dbReference type="SMART" id="SM00173">
    <property type="entry name" value="RAS"/>
    <property type="match status" value="1"/>
</dbReference>
<dbReference type="PROSITE" id="PS51417">
    <property type="entry name" value="ARF"/>
    <property type="match status" value="1"/>
</dbReference>
<dbReference type="CDD" id="cd04107">
    <property type="entry name" value="Rab32_Rab38"/>
    <property type="match status" value="1"/>
</dbReference>
<dbReference type="InterPro" id="IPR001806">
    <property type="entry name" value="Small_GTPase"/>
</dbReference>
<keyword evidence="2 6" id="KW-0547">Nucleotide-binding</keyword>
<dbReference type="AlphaFoldDB" id="A0A4Q0A357"/>
<dbReference type="InterPro" id="IPR030697">
    <property type="entry name" value="Rab29/Rab38/Rab32"/>
</dbReference>
<dbReference type="GO" id="GO:0016020">
    <property type="term" value="C:membrane"/>
    <property type="evidence" value="ECO:0007669"/>
    <property type="project" value="UniProtKB-SubCell"/>
</dbReference>
<dbReference type="GO" id="GO:0005802">
    <property type="term" value="C:trans-Golgi network"/>
    <property type="evidence" value="ECO:0007669"/>
    <property type="project" value="UniProtKB-UniRule"/>
</dbReference>
<proteinExistence type="inferred from homology"/>
<evidence type="ECO:0000256" key="6">
    <source>
        <dbReference type="RuleBase" id="RU367128"/>
    </source>
</evidence>
<dbReference type="PROSITE" id="PS51421">
    <property type="entry name" value="RAS"/>
    <property type="match status" value="1"/>
</dbReference>
<dbReference type="Pfam" id="PF00071">
    <property type="entry name" value="Ras"/>
    <property type="match status" value="1"/>
</dbReference>
<dbReference type="SMART" id="SM00174">
    <property type="entry name" value="RHO"/>
    <property type="match status" value="1"/>
</dbReference>
<evidence type="ECO:0000256" key="5">
    <source>
        <dbReference type="ARBA" id="ARBA00023289"/>
    </source>
</evidence>
<dbReference type="GO" id="GO:0003924">
    <property type="term" value="F:GTPase activity"/>
    <property type="evidence" value="ECO:0007669"/>
    <property type="project" value="UniProtKB-UniRule"/>
</dbReference>
<dbReference type="PROSITE" id="PS51419">
    <property type="entry name" value="RAB"/>
    <property type="match status" value="1"/>
</dbReference>
<dbReference type="SUPFAM" id="SSF52540">
    <property type="entry name" value="P-loop containing nucleoside triphosphate hydrolases"/>
    <property type="match status" value="1"/>
</dbReference>
<dbReference type="NCBIfam" id="TIGR00231">
    <property type="entry name" value="small_GTP"/>
    <property type="match status" value="1"/>
</dbReference>
<organism evidence="7 8">
    <name type="scientific">Dimargaris cristalligena</name>
    <dbReference type="NCBI Taxonomy" id="215637"/>
    <lineage>
        <taxon>Eukaryota</taxon>
        <taxon>Fungi</taxon>
        <taxon>Fungi incertae sedis</taxon>
        <taxon>Zoopagomycota</taxon>
        <taxon>Kickxellomycotina</taxon>
        <taxon>Dimargaritomycetes</taxon>
        <taxon>Dimargaritales</taxon>
        <taxon>Dimargaritaceae</taxon>
        <taxon>Dimargaris</taxon>
    </lineage>
</organism>
<keyword evidence="4 6" id="KW-0449">Lipoprotein</keyword>
<name>A0A4Q0A357_9FUNG</name>
<comment type="subcellular location">
    <subcellularLocation>
        <location evidence="6">Membrane</location>
        <topology evidence="6">Lipid-anchor</topology>
    </subcellularLocation>
</comment>
<evidence type="ECO:0000256" key="1">
    <source>
        <dbReference type="ARBA" id="ARBA00006270"/>
    </source>
</evidence>
<keyword evidence="7" id="KW-0378">Hydrolase</keyword>
<reference evidence="8" key="1">
    <citation type="journal article" date="2018" name="Nat. Microbiol.">
        <title>Leveraging single-cell genomics to expand the fungal tree of life.</title>
        <authorList>
            <person name="Ahrendt S.R."/>
            <person name="Quandt C.A."/>
            <person name="Ciobanu D."/>
            <person name="Clum A."/>
            <person name="Salamov A."/>
            <person name="Andreopoulos B."/>
            <person name="Cheng J.F."/>
            <person name="Woyke T."/>
            <person name="Pelin A."/>
            <person name="Henrissat B."/>
            <person name="Reynolds N.K."/>
            <person name="Benny G.L."/>
            <person name="Smith M.E."/>
            <person name="James T.Y."/>
            <person name="Grigoriev I.V."/>
        </authorList>
    </citation>
    <scope>NUCLEOTIDE SEQUENCE [LARGE SCALE GENOMIC DNA]</scope>
    <source>
        <strain evidence="8">RSA 468</strain>
    </source>
</reference>
<accession>A0A4Q0A357</accession>
<sequence>MNTYMFKVLVIGAAGTGKTSSIRRFVNDEFADNYQATIGVDFAVKTIQYDDDIVVKLQLWDIAGQERYSSMTRVYFKEATGALLVYDMTNPDSFDAIQRWKSDLDSKVTLPDSLGGGSIPAVLLANKSDLTPATQGLPPQQSTRQLDQYCTENGYLDWFPTSAKENTNLDEAARCLEPDQ</sequence>
<keyword evidence="6" id="KW-0472">Membrane</keyword>
<keyword evidence="3 6" id="KW-0342">GTP-binding</keyword>
<comment type="similarity">
    <text evidence="1 6">Belongs to the small GTPase superfamily. Rab family.</text>
</comment>
<evidence type="ECO:0000256" key="2">
    <source>
        <dbReference type="ARBA" id="ARBA00022741"/>
    </source>
</evidence>
<dbReference type="InterPro" id="IPR005225">
    <property type="entry name" value="Small_GTP-bd"/>
</dbReference>
<keyword evidence="5 6" id="KW-0636">Prenylation</keyword>
<dbReference type="GO" id="GO:0016192">
    <property type="term" value="P:vesicle-mediated transport"/>
    <property type="evidence" value="ECO:0007669"/>
    <property type="project" value="InterPro"/>
</dbReference>